<organism evidence="1 2">
    <name type="scientific">Pelagibacterium luteolum</name>
    <dbReference type="NCBI Taxonomy" id="440168"/>
    <lineage>
        <taxon>Bacteria</taxon>
        <taxon>Pseudomonadati</taxon>
        <taxon>Pseudomonadota</taxon>
        <taxon>Alphaproteobacteria</taxon>
        <taxon>Hyphomicrobiales</taxon>
        <taxon>Devosiaceae</taxon>
        <taxon>Pelagibacterium</taxon>
    </lineage>
</organism>
<protein>
    <submittedName>
        <fullName evidence="1">Uncharacterized protein</fullName>
    </submittedName>
</protein>
<dbReference type="AlphaFoldDB" id="A0A1G7YWB8"/>
<name>A0A1G7YWB8_9HYPH</name>
<accession>A0A1G7YWB8</accession>
<dbReference type="Proteomes" id="UP000199495">
    <property type="component" value="Unassembled WGS sequence"/>
</dbReference>
<gene>
    <name evidence="1" type="ORF">SAMN04487974_11624</name>
</gene>
<dbReference type="STRING" id="440168.SAMN04487974_11624"/>
<dbReference type="RefSeq" id="WP_090598242.1">
    <property type="nucleotide sequence ID" value="NZ_FNCS01000016.1"/>
</dbReference>
<keyword evidence="2" id="KW-1185">Reference proteome</keyword>
<sequence>MPAFTVETTYRLPAYRHRTYHAETPAEACRLAIEDDDWEGEKLDYECAGETYVTGIWSGTDAAYSAPAIAVPSHFEETIHRKAAHFELLLGLLKMMVADAVARRASPEGWVERASWAVGCGEAILAGARDPDAPVVLPKPSHVLAWLSEERVHDQITAILETDPVFAGVSVGDVTDDDVHTACLAVASAADLFHEKRFIEFKAALAALEPAVSRVRNR</sequence>
<proteinExistence type="predicted"/>
<evidence type="ECO:0000313" key="2">
    <source>
        <dbReference type="Proteomes" id="UP000199495"/>
    </source>
</evidence>
<evidence type="ECO:0000313" key="1">
    <source>
        <dbReference type="EMBL" id="SDH00803.1"/>
    </source>
</evidence>
<dbReference type="EMBL" id="FNCS01000016">
    <property type="protein sequence ID" value="SDH00803.1"/>
    <property type="molecule type" value="Genomic_DNA"/>
</dbReference>
<reference evidence="1 2" key="1">
    <citation type="submission" date="2016-10" db="EMBL/GenBank/DDBJ databases">
        <authorList>
            <person name="de Groot N.N."/>
        </authorList>
    </citation>
    <scope>NUCLEOTIDE SEQUENCE [LARGE SCALE GENOMIC DNA]</scope>
    <source>
        <strain evidence="1 2">CGMCC 1.10267</strain>
    </source>
</reference>
<dbReference type="OrthoDB" id="7375416at2"/>